<comment type="catalytic activity">
    <reaction evidence="14">
        <text>a di-trans,poly-cis-dolichyl beta-D-mannosyl phosphate + L-threonyl-[protein] = 3-O-(alpha-D-mannosyl)-L-threonyl-[protein] + a di-trans,poly-cis-dolichyl phosphate + H(+)</text>
        <dbReference type="Rhea" id="RHEA:53396"/>
        <dbReference type="Rhea" id="RHEA-COMP:11060"/>
        <dbReference type="Rhea" id="RHEA-COMP:13547"/>
        <dbReference type="Rhea" id="RHEA-COMP:19498"/>
        <dbReference type="Rhea" id="RHEA-COMP:19501"/>
        <dbReference type="ChEBI" id="CHEBI:15378"/>
        <dbReference type="ChEBI" id="CHEBI:30013"/>
        <dbReference type="ChEBI" id="CHEBI:57683"/>
        <dbReference type="ChEBI" id="CHEBI:58211"/>
        <dbReference type="ChEBI" id="CHEBI:137323"/>
        <dbReference type="EC" id="2.4.1.109"/>
    </reaction>
</comment>
<feature type="transmembrane region" description="Helical" evidence="18">
    <location>
        <begin position="371"/>
        <end position="389"/>
    </location>
</feature>
<feature type="repeat" description="TPR" evidence="16">
    <location>
        <begin position="556"/>
        <end position="589"/>
    </location>
</feature>
<keyword evidence="20" id="KW-1185">Reference proteome</keyword>
<evidence type="ECO:0000256" key="11">
    <source>
        <dbReference type="ARBA" id="ARBA00022824"/>
    </source>
</evidence>
<evidence type="ECO:0000256" key="9">
    <source>
        <dbReference type="ARBA" id="ARBA00022737"/>
    </source>
</evidence>
<evidence type="ECO:0000256" key="6">
    <source>
        <dbReference type="ARBA" id="ARBA00012839"/>
    </source>
</evidence>
<feature type="transmembrane region" description="Helical" evidence="18">
    <location>
        <begin position="395"/>
        <end position="412"/>
    </location>
</feature>
<comment type="pathway">
    <text evidence="4">Protein modification; protein glycosylation.</text>
</comment>
<dbReference type="InterPro" id="IPR011990">
    <property type="entry name" value="TPR-like_helical_dom_sf"/>
</dbReference>
<dbReference type="SUPFAM" id="SSF48452">
    <property type="entry name" value="TPR-like"/>
    <property type="match status" value="2"/>
</dbReference>
<dbReference type="InterPro" id="IPR019734">
    <property type="entry name" value="TPR_rpt"/>
</dbReference>
<evidence type="ECO:0000313" key="21">
    <source>
        <dbReference type="RefSeq" id="XP_022238389.1"/>
    </source>
</evidence>
<comment type="similarity">
    <text evidence="5">Belongs to the TMTC family.</text>
</comment>
<comment type="catalytic activity">
    <reaction evidence="15">
        <text>a di-trans,poly-cis-dolichyl beta-D-mannosyl phosphate + L-seryl-[protein] = 3-O-(alpha-D-mannosyl)-L-seryl-[protein] + a di-trans,poly-cis-dolichyl phosphate + H(+)</text>
        <dbReference type="Rhea" id="RHEA:17377"/>
        <dbReference type="Rhea" id="RHEA-COMP:9863"/>
        <dbReference type="Rhea" id="RHEA-COMP:13546"/>
        <dbReference type="Rhea" id="RHEA-COMP:19498"/>
        <dbReference type="Rhea" id="RHEA-COMP:19501"/>
        <dbReference type="ChEBI" id="CHEBI:15378"/>
        <dbReference type="ChEBI" id="CHEBI:29999"/>
        <dbReference type="ChEBI" id="CHEBI:57683"/>
        <dbReference type="ChEBI" id="CHEBI:58211"/>
        <dbReference type="ChEBI" id="CHEBI:137321"/>
        <dbReference type="EC" id="2.4.1.109"/>
    </reaction>
</comment>
<dbReference type="Pfam" id="PF13181">
    <property type="entry name" value="TPR_8"/>
    <property type="match status" value="2"/>
</dbReference>
<dbReference type="Proteomes" id="UP000694941">
    <property type="component" value="Unplaced"/>
</dbReference>
<reference evidence="21" key="1">
    <citation type="submission" date="2025-08" db="UniProtKB">
        <authorList>
            <consortium name="RefSeq"/>
        </authorList>
    </citation>
    <scope>IDENTIFICATION</scope>
    <source>
        <tissue evidence="21">Muscle</tissue>
    </source>
</reference>
<evidence type="ECO:0000256" key="14">
    <source>
        <dbReference type="ARBA" id="ARBA00045085"/>
    </source>
</evidence>
<name>A0ABM1S434_LIMPO</name>
<evidence type="ECO:0000256" key="5">
    <source>
        <dbReference type="ARBA" id="ARBA00007882"/>
    </source>
</evidence>
<keyword evidence="13 18" id="KW-0472">Membrane</keyword>
<dbReference type="GeneID" id="106456895"/>
<feature type="transmembrane region" description="Helical" evidence="18">
    <location>
        <begin position="339"/>
        <end position="359"/>
    </location>
</feature>
<feature type="repeat" description="TPR" evidence="16">
    <location>
        <begin position="590"/>
        <end position="623"/>
    </location>
</feature>
<gene>
    <name evidence="21" type="primary">LOC106456895</name>
</gene>
<dbReference type="InterPro" id="IPR013105">
    <property type="entry name" value="TPR_2"/>
</dbReference>
<evidence type="ECO:0000256" key="15">
    <source>
        <dbReference type="ARBA" id="ARBA00045102"/>
    </source>
</evidence>
<accession>A0ABM1S434</accession>
<organism evidence="20 21">
    <name type="scientific">Limulus polyphemus</name>
    <name type="common">Atlantic horseshoe crab</name>
    <dbReference type="NCBI Taxonomy" id="6850"/>
    <lineage>
        <taxon>Eukaryota</taxon>
        <taxon>Metazoa</taxon>
        <taxon>Ecdysozoa</taxon>
        <taxon>Arthropoda</taxon>
        <taxon>Chelicerata</taxon>
        <taxon>Merostomata</taxon>
        <taxon>Xiphosura</taxon>
        <taxon>Limulidae</taxon>
        <taxon>Limulus</taxon>
    </lineage>
</organism>
<feature type="repeat" description="TPR" evidence="16">
    <location>
        <begin position="765"/>
        <end position="798"/>
    </location>
</feature>
<dbReference type="EC" id="2.4.1.109" evidence="6"/>
<feature type="domain" description="DUF1736" evidence="19">
    <location>
        <begin position="252"/>
        <end position="323"/>
    </location>
</feature>
<evidence type="ECO:0000256" key="16">
    <source>
        <dbReference type="PROSITE-ProRule" id="PRU00339"/>
    </source>
</evidence>
<keyword evidence="8 18" id="KW-0812">Transmembrane</keyword>
<evidence type="ECO:0000256" key="17">
    <source>
        <dbReference type="SAM" id="MobiDB-lite"/>
    </source>
</evidence>
<evidence type="ECO:0000256" key="3">
    <source>
        <dbReference type="ARBA" id="ARBA00004240"/>
    </source>
</evidence>
<dbReference type="Pfam" id="PF07719">
    <property type="entry name" value="TPR_2"/>
    <property type="match status" value="1"/>
</dbReference>
<feature type="region of interest" description="Disordered" evidence="17">
    <location>
        <begin position="821"/>
        <end position="847"/>
    </location>
</feature>
<feature type="transmembrane region" description="Helical" evidence="18">
    <location>
        <begin position="228"/>
        <end position="247"/>
    </location>
</feature>
<evidence type="ECO:0000259" key="19">
    <source>
        <dbReference type="Pfam" id="PF08409"/>
    </source>
</evidence>
<feature type="transmembrane region" description="Helical" evidence="18">
    <location>
        <begin position="317"/>
        <end position="333"/>
    </location>
</feature>
<feature type="compositionally biased region" description="Polar residues" evidence="17">
    <location>
        <begin position="836"/>
        <end position="847"/>
    </location>
</feature>
<evidence type="ECO:0000256" key="18">
    <source>
        <dbReference type="SAM" id="Phobius"/>
    </source>
</evidence>
<feature type="transmembrane region" description="Helical" evidence="18">
    <location>
        <begin position="12"/>
        <end position="32"/>
    </location>
</feature>
<comment type="subcellular location">
    <subcellularLocation>
        <location evidence="3">Endoplasmic reticulum</location>
    </subcellularLocation>
    <subcellularLocation>
        <location evidence="2">Membrane</location>
        <topology evidence="2">Multi-pass membrane protein</topology>
    </subcellularLocation>
</comment>
<evidence type="ECO:0000256" key="13">
    <source>
        <dbReference type="ARBA" id="ARBA00023136"/>
    </source>
</evidence>
<evidence type="ECO:0000256" key="4">
    <source>
        <dbReference type="ARBA" id="ARBA00004922"/>
    </source>
</evidence>
<dbReference type="PROSITE" id="PS50005">
    <property type="entry name" value="TPR"/>
    <property type="match status" value="5"/>
</dbReference>
<evidence type="ECO:0000256" key="12">
    <source>
        <dbReference type="ARBA" id="ARBA00022989"/>
    </source>
</evidence>
<feature type="repeat" description="TPR" evidence="16">
    <location>
        <begin position="662"/>
        <end position="695"/>
    </location>
</feature>
<keyword evidence="7" id="KW-0808">Transferase</keyword>
<evidence type="ECO:0000313" key="20">
    <source>
        <dbReference type="Proteomes" id="UP000694941"/>
    </source>
</evidence>
<keyword evidence="10 16" id="KW-0802">TPR repeat</keyword>
<dbReference type="SMART" id="SM00028">
    <property type="entry name" value="TPR"/>
    <property type="match status" value="8"/>
</dbReference>
<dbReference type="InterPro" id="IPR013618">
    <property type="entry name" value="TMTC_DUF1736"/>
</dbReference>
<keyword evidence="9" id="KW-0677">Repeat</keyword>
<dbReference type="Pfam" id="PF14559">
    <property type="entry name" value="TPR_19"/>
    <property type="match status" value="1"/>
</dbReference>
<dbReference type="Pfam" id="PF08409">
    <property type="entry name" value="TMTC_DUF1736"/>
    <property type="match status" value="1"/>
</dbReference>
<dbReference type="Gene3D" id="1.25.40.10">
    <property type="entry name" value="Tetratricopeptide repeat domain"/>
    <property type="match status" value="3"/>
</dbReference>
<evidence type="ECO:0000256" key="7">
    <source>
        <dbReference type="ARBA" id="ARBA00022679"/>
    </source>
</evidence>
<keyword evidence="12 18" id="KW-1133">Transmembrane helix</keyword>
<dbReference type="PANTHER" id="PTHR44395:SF1">
    <property type="entry name" value="PROTEIN O-MANNOSYL-TRANSFERASE TMTC3"/>
    <property type="match status" value="1"/>
</dbReference>
<keyword evidence="11" id="KW-0256">Endoplasmic reticulum</keyword>
<dbReference type="Pfam" id="PF00515">
    <property type="entry name" value="TPR_1"/>
    <property type="match status" value="1"/>
</dbReference>
<dbReference type="RefSeq" id="XP_022238389.1">
    <property type="nucleotide sequence ID" value="XM_022382681.1"/>
</dbReference>
<feature type="transmembrane region" description="Helical" evidence="18">
    <location>
        <begin position="140"/>
        <end position="158"/>
    </location>
</feature>
<feature type="compositionally biased region" description="Basic and acidic residues" evidence="17">
    <location>
        <begin position="821"/>
        <end position="832"/>
    </location>
</feature>
<evidence type="ECO:0000256" key="2">
    <source>
        <dbReference type="ARBA" id="ARBA00004141"/>
    </source>
</evidence>
<sequence>MSKQQLDRLYPLAIAATALTVYSTSLGGSLVFDDVAAIQENRDVRPSSSFLNLFLNDFWGTPLHKEQSHKSYRPFTVLTFRLNYAVHGLQPLGYHVINVLLHALVCVLYYRLCLFFLPRAVSFVAGILFSVHPIHTETVAGIVGRAELLSAVFYLSALSHYMRVRQHNDFAVWRCCAETAALAVCGTLCKEQCLTVLVVCSIYELLSTKVWKWILLGRGMALSWIRKSLARVGYLGLTALIVIILRFKLMGSHLPQFNRFDNPASVARFPTRHLTFSYLWSVNAWLLLFPCDLCCDWTMGTISLLTSFRDLRNTSTLCFCVFVILLLRFSWFTEQNQRVTVIMALSMAVVPFLPASNILYHVGFVVAERVLYLPSMGFCMLIAMGWSHLWQDKRLRGLATIGFVILVSIHAMKTVLRNREWKSAETLFTSGLRVNQKNAKLYNNLGKALEEQAKYEEALQYFQQAIRIQPDDIRGYLNSGRVFTRMKKYQEAELVYLKAKSLFPQVCSVKSSESRVTQSHLQLFLNLASLISRNHTRLEEADALYQEAIKLRSDYTGAYLNRGDFLIKMNRTKEAEAMYEQALQFDTHNPDLYHNLGVLLMDQRKSQEALAMFNKALDIDPDHEKSLISSSILIQESDMALHHKQLASERLQKMVDGGKQNELIYFNLGMLAIENKDVHGAEQWLNKALQVRPNLGSALFNLALLLSGESRPLEAFVYLKRLLQSQPDHGKGLILMGDIYINHFGDLGAAEECYMKILQSDPGNIQGLHNLCVVYYRRQRLVEAEACFQKALKLSPNTKYIRQHLEVTRRQLRQMAAQVNEKDHLNNMDVPRDSGVLQQLPSSPAFR</sequence>
<evidence type="ECO:0000256" key="10">
    <source>
        <dbReference type="ARBA" id="ARBA00022803"/>
    </source>
</evidence>
<comment type="function">
    <text evidence="1">Transfers mannosyl residues to the hydroxyl group of serine or threonine residues.</text>
</comment>
<dbReference type="PANTHER" id="PTHR44395">
    <property type="match status" value="1"/>
</dbReference>
<evidence type="ECO:0000256" key="1">
    <source>
        <dbReference type="ARBA" id="ARBA00003582"/>
    </source>
</evidence>
<feature type="transmembrane region" description="Helical" evidence="18">
    <location>
        <begin position="117"/>
        <end position="134"/>
    </location>
</feature>
<proteinExistence type="inferred from homology"/>
<evidence type="ECO:0000256" key="8">
    <source>
        <dbReference type="ARBA" id="ARBA00022692"/>
    </source>
</evidence>
<dbReference type="PROSITE" id="PS50293">
    <property type="entry name" value="TPR_REGION"/>
    <property type="match status" value="2"/>
</dbReference>
<feature type="repeat" description="TPR" evidence="16">
    <location>
        <begin position="439"/>
        <end position="472"/>
    </location>
</feature>
<protein>
    <recommendedName>
        <fullName evidence="6">dolichyl-phosphate-mannose--protein mannosyltransferase</fullName>
        <ecNumber evidence="6">2.4.1.109</ecNumber>
    </recommendedName>
</protein>